<accession>A0AAN6Z634</accession>
<evidence type="ECO:0000313" key="1">
    <source>
        <dbReference type="EMBL" id="KAK4126427.1"/>
    </source>
</evidence>
<reference evidence="1" key="1">
    <citation type="journal article" date="2023" name="Mol. Phylogenet. Evol.">
        <title>Genome-scale phylogeny and comparative genomics of the fungal order Sordariales.</title>
        <authorList>
            <person name="Hensen N."/>
            <person name="Bonometti L."/>
            <person name="Westerberg I."/>
            <person name="Brannstrom I.O."/>
            <person name="Guillou S."/>
            <person name="Cros-Aarteil S."/>
            <person name="Calhoun S."/>
            <person name="Haridas S."/>
            <person name="Kuo A."/>
            <person name="Mondo S."/>
            <person name="Pangilinan J."/>
            <person name="Riley R."/>
            <person name="LaButti K."/>
            <person name="Andreopoulos B."/>
            <person name="Lipzen A."/>
            <person name="Chen C."/>
            <person name="Yan M."/>
            <person name="Daum C."/>
            <person name="Ng V."/>
            <person name="Clum A."/>
            <person name="Steindorff A."/>
            <person name="Ohm R.A."/>
            <person name="Martin F."/>
            <person name="Silar P."/>
            <person name="Natvig D.O."/>
            <person name="Lalanne C."/>
            <person name="Gautier V."/>
            <person name="Ament-Velasquez S.L."/>
            <person name="Kruys A."/>
            <person name="Hutchinson M.I."/>
            <person name="Powell A.J."/>
            <person name="Barry K."/>
            <person name="Miller A.N."/>
            <person name="Grigoriev I.V."/>
            <person name="Debuchy R."/>
            <person name="Gladieux P."/>
            <person name="Hiltunen Thoren M."/>
            <person name="Johannesson H."/>
        </authorList>
    </citation>
    <scope>NUCLEOTIDE SEQUENCE</scope>
    <source>
        <strain evidence="1">CBS 731.68</strain>
    </source>
</reference>
<gene>
    <name evidence="1" type="ORF">N657DRAFT_307887</name>
</gene>
<sequence>MRTSMPGMLRRRRLWILRWIERSWPWGGSFLTAMCGWDLVQVIAINFDSVRADRGISMGIRTLSLTTVHQPWSTNGIPPTPGCAYSGPETTQVSPGYDTHLPRPQRETVCHLTQRGVNVLGLLARAWGCCDS</sequence>
<keyword evidence="2" id="KW-1185">Reference proteome</keyword>
<dbReference type="RefSeq" id="XP_062650198.1">
    <property type="nucleotide sequence ID" value="XM_062786721.1"/>
</dbReference>
<dbReference type="Proteomes" id="UP001302602">
    <property type="component" value="Unassembled WGS sequence"/>
</dbReference>
<dbReference type="AlphaFoldDB" id="A0AAN6Z634"/>
<dbReference type="GeneID" id="87823489"/>
<reference evidence="1" key="2">
    <citation type="submission" date="2023-05" db="EMBL/GenBank/DDBJ databases">
        <authorList>
            <consortium name="Lawrence Berkeley National Laboratory"/>
            <person name="Steindorff A."/>
            <person name="Hensen N."/>
            <person name="Bonometti L."/>
            <person name="Westerberg I."/>
            <person name="Brannstrom I.O."/>
            <person name="Guillou S."/>
            <person name="Cros-Aarteil S."/>
            <person name="Calhoun S."/>
            <person name="Haridas S."/>
            <person name="Kuo A."/>
            <person name="Mondo S."/>
            <person name="Pangilinan J."/>
            <person name="Riley R."/>
            <person name="Labutti K."/>
            <person name="Andreopoulos B."/>
            <person name="Lipzen A."/>
            <person name="Chen C."/>
            <person name="Yanf M."/>
            <person name="Daum C."/>
            <person name="Ng V."/>
            <person name="Clum A."/>
            <person name="Ohm R."/>
            <person name="Martin F."/>
            <person name="Silar P."/>
            <person name="Natvig D."/>
            <person name="Lalanne C."/>
            <person name="Gautier V."/>
            <person name="Ament-Velasquez S.L."/>
            <person name="Kruys A."/>
            <person name="Hutchinson M.I."/>
            <person name="Powell A.J."/>
            <person name="Barry K."/>
            <person name="Miller A.N."/>
            <person name="Grigoriev I.V."/>
            <person name="Debuchy R."/>
            <person name="Gladieux P."/>
            <person name="Thoren M.H."/>
            <person name="Johannesson H."/>
        </authorList>
    </citation>
    <scope>NUCLEOTIDE SEQUENCE</scope>
    <source>
        <strain evidence="1">CBS 731.68</strain>
    </source>
</reference>
<comment type="caution">
    <text evidence="1">The sequence shown here is derived from an EMBL/GenBank/DDBJ whole genome shotgun (WGS) entry which is preliminary data.</text>
</comment>
<dbReference type="EMBL" id="MU853225">
    <property type="protein sequence ID" value="KAK4126427.1"/>
    <property type="molecule type" value="Genomic_DNA"/>
</dbReference>
<protein>
    <submittedName>
        <fullName evidence="1">Uncharacterized protein</fullName>
    </submittedName>
</protein>
<name>A0AAN6Z634_9PEZI</name>
<proteinExistence type="predicted"/>
<evidence type="ECO:0000313" key="2">
    <source>
        <dbReference type="Proteomes" id="UP001302602"/>
    </source>
</evidence>
<organism evidence="1 2">
    <name type="scientific">Parathielavia appendiculata</name>
    <dbReference type="NCBI Taxonomy" id="2587402"/>
    <lineage>
        <taxon>Eukaryota</taxon>
        <taxon>Fungi</taxon>
        <taxon>Dikarya</taxon>
        <taxon>Ascomycota</taxon>
        <taxon>Pezizomycotina</taxon>
        <taxon>Sordariomycetes</taxon>
        <taxon>Sordariomycetidae</taxon>
        <taxon>Sordariales</taxon>
        <taxon>Chaetomiaceae</taxon>
        <taxon>Parathielavia</taxon>
    </lineage>
</organism>